<organism evidence="2 3">
    <name type="scientific">Kozakia baliensis</name>
    <dbReference type="NCBI Taxonomy" id="153496"/>
    <lineage>
        <taxon>Bacteria</taxon>
        <taxon>Pseudomonadati</taxon>
        <taxon>Pseudomonadota</taxon>
        <taxon>Alphaproteobacteria</taxon>
        <taxon>Acetobacterales</taxon>
        <taxon>Acetobacteraceae</taxon>
        <taxon>Kozakia</taxon>
    </lineage>
</organism>
<reference evidence="2 3" key="1">
    <citation type="journal article" date="2016" name="Microb. Cell Fact.">
        <title>Dissection of exopolysaccharide biosynthesis in Kozakia baliensis.</title>
        <authorList>
            <person name="Brandt J.U."/>
            <person name="Jakob F."/>
            <person name="Behr J."/>
            <person name="Geissler A.J."/>
            <person name="Vogel R.F."/>
        </authorList>
    </citation>
    <scope>NUCLEOTIDE SEQUENCE [LARGE SCALE GENOMIC DNA]</scope>
    <source>
        <strain evidence="2 3">DSM 14400</strain>
    </source>
</reference>
<sequence length="216" mass="23631">MRKTAFLALLLLTGCGFQPLYGNVGQGKPEIAQQLQQIYVANISERYGQELRLALQEELGGASTKEPDGYTLSVVSGVNEQALDIHSDNTAGRLRHLGTAHWRLFSVAQNPQLLAEGDATTLDGFNATFEQYLAQTLNDETTQARVARTLAGTIKQQLAVWFRTHGKPAKDNMRDVPRYFDPNAMPNSNGQPLENAGPDGFPASATGRTDLNHSNY</sequence>
<dbReference type="RefSeq" id="WP_029604105.1">
    <property type="nucleotide sequence ID" value="NZ_BJVW01000001.1"/>
</dbReference>
<protein>
    <submittedName>
        <fullName evidence="2">Uncharacterized protein</fullName>
    </submittedName>
</protein>
<gene>
    <name evidence="2" type="ORF">A0U89_09985</name>
</gene>
<feature type="region of interest" description="Disordered" evidence="1">
    <location>
        <begin position="172"/>
        <end position="216"/>
    </location>
</feature>
<evidence type="ECO:0000256" key="1">
    <source>
        <dbReference type="SAM" id="MobiDB-lite"/>
    </source>
</evidence>
<feature type="compositionally biased region" description="Polar residues" evidence="1">
    <location>
        <begin position="206"/>
        <end position="216"/>
    </location>
</feature>
<dbReference type="PROSITE" id="PS51257">
    <property type="entry name" value="PROKAR_LIPOPROTEIN"/>
    <property type="match status" value="1"/>
</dbReference>
<dbReference type="Proteomes" id="UP000179145">
    <property type="component" value="Chromosome"/>
</dbReference>
<accession>A0A1D8UUU0</accession>
<name>A0A1D8UUU0_9PROT</name>
<proteinExistence type="predicted"/>
<dbReference type="Gene3D" id="3.30.160.150">
    <property type="entry name" value="Lipoprotein like domain"/>
    <property type="match status" value="1"/>
</dbReference>
<dbReference type="EMBL" id="CP014674">
    <property type="protein sequence ID" value="AOX17412.1"/>
    <property type="molecule type" value="Genomic_DNA"/>
</dbReference>
<evidence type="ECO:0000313" key="3">
    <source>
        <dbReference type="Proteomes" id="UP000179145"/>
    </source>
</evidence>
<keyword evidence="3" id="KW-1185">Reference proteome</keyword>
<dbReference type="STRING" id="153496.A0U89_09985"/>
<dbReference type="KEGG" id="kba:A0U89_09985"/>
<evidence type="ECO:0000313" key="2">
    <source>
        <dbReference type="EMBL" id="AOX17412.1"/>
    </source>
</evidence>
<dbReference type="AlphaFoldDB" id="A0A1D8UUU0"/>
<dbReference type="OrthoDB" id="8480109at2"/>
<dbReference type="eggNOG" id="COG5468">
    <property type="taxonomic scope" value="Bacteria"/>
</dbReference>